<evidence type="ECO:0000313" key="2">
    <source>
        <dbReference type="Proteomes" id="UP000694892"/>
    </source>
</evidence>
<accession>A0A974H2L9</accession>
<organism evidence="1 2">
    <name type="scientific">Xenopus laevis</name>
    <name type="common">African clawed frog</name>
    <dbReference type="NCBI Taxonomy" id="8355"/>
    <lineage>
        <taxon>Eukaryota</taxon>
        <taxon>Metazoa</taxon>
        <taxon>Chordata</taxon>
        <taxon>Craniata</taxon>
        <taxon>Vertebrata</taxon>
        <taxon>Euteleostomi</taxon>
        <taxon>Amphibia</taxon>
        <taxon>Batrachia</taxon>
        <taxon>Anura</taxon>
        <taxon>Pipoidea</taxon>
        <taxon>Pipidae</taxon>
        <taxon>Xenopodinae</taxon>
        <taxon>Xenopus</taxon>
        <taxon>Xenopus</taxon>
    </lineage>
</organism>
<gene>
    <name evidence="1" type="ORF">XELAEV_180436652mg</name>
</gene>
<protein>
    <submittedName>
        <fullName evidence="1">Uncharacterized protein</fullName>
    </submittedName>
</protein>
<feature type="non-terminal residue" evidence="1">
    <location>
        <position position="82"/>
    </location>
</feature>
<proteinExistence type="predicted"/>
<dbReference type="Proteomes" id="UP000694892">
    <property type="component" value="Chromosome 9_10L"/>
</dbReference>
<feature type="non-terminal residue" evidence="1">
    <location>
        <position position="1"/>
    </location>
</feature>
<evidence type="ECO:0000313" key="1">
    <source>
        <dbReference type="EMBL" id="OCT62582.1"/>
    </source>
</evidence>
<reference evidence="2" key="1">
    <citation type="journal article" date="2016" name="Nature">
        <title>Genome evolution in the allotetraploid frog Xenopus laevis.</title>
        <authorList>
            <person name="Session A.M."/>
            <person name="Uno Y."/>
            <person name="Kwon T."/>
            <person name="Chapman J.A."/>
            <person name="Toyoda A."/>
            <person name="Takahashi S."/>
            <person name="Fukui A."/>
            <person name="Hikosaka A."/>
            <person name="Suzuki A."/>
            <person name="Kondo M."/>
            <person name="van Heeringen S.J."/>
            <person name="Quigley I."/>
            <person name="Heinz S."/>
            <person name="Ogino H."/>
            <person name="Ochi H."/>
            <person name="Hellsten U."/>
            <person name="Lyons J.B."/>
            <person name="Simakov O."/>
            <person name="Putnam N."/>
            <person name="Stites J."/>
            <person name="Kuroki Y."/>
            <person name="Tanaka T."/>
            <person name="Michiue T."/>
            <person name="Watanabe M."/>
            <person name="Bogdanovic O."/>
            <person name="Lister R."/>
            <person name="Georgiou G."/>
            <person name="Paranjpe S.S."/>
            <person name="van Kruijsbergen I."/>
            <person name="Shu S."/>
            <person name="Carlson J."/>
            <person name="Kinoshita T."/>
            <person name="Ohta Y."/>
            <person name="Mawaribuchi S."/>
            <person name="Jenkins J."/>
            <person name="Grimwood J."/>
            <person name="Schmutz J."/>
            <person name="Mitros T."/>
            <person name="Mozaffari S.V."/>
            <person name="Suzuki Y."/>
            <person name="Haramoto Y."/>
            <person name="Yamamoto T.S."/>
            <person name="Takagi C."/>
            <person name="Heald R."/>
            <person name="Miller K."/>
            <person name="Haudenschild C."/>
            <person name="Kitzman J."/>
            <person name="Nakayama T."/>
            <person name="Izutsu Y."/>
            <person name="Robert J."/>
            <person name="Fortriede J."/>
            <person name="Burns K."/>
            <person name="Lotay V."/>
            <person name="Karimi K."/>
            <person name="Yasuoka Y."/>
            <person name="Dichmann D.S."/>
            <person name="Flajnik M.F."/>
            <person name="Houston D.W."/>
            <person name="Shendure J."/>
            <person name="DuPasquier L."/>
            <person name="Vize P.D."/>
            <person name="Zorn A.M."/>
            <person name="Ito M."/>
            <person name="Marcotte E.M."/>
            <person name="Wallingford J.B."/>
            <person name="Ito Y."/>
            <person name="Asashima M."/>
            <person name="Ueno N."/>
            <person name="Matsuda Y."/>
            <person name="Veenstra G.J."/>
            <person name="Fujiyama A."/>
            <person name="Harland R.M."/>
            <person name="Taira M."/>
            <person name="Rokhsar D.S."/>
        </authorList>
    </citation>
    <scope>NUCLEOTIDE SEQUENCE [LARGE SCALE GENOMIC DNA]</scope>
    <source>
        <strain evidence="2">J</strain>
    </source>
</reference>
<sequence length="82" mass="9472">MYLSQQQPIPYIAPICTCASISQKIHTIIGGIKVQEFADKEELMEAFNNMSMVAVTFVDKFSYQIQNWLHLVKHPNDYFSVM</sequence>
<name>A0A974H2L9_XENLA</name>
<dbReference type="AlphaFoldDB" id="A0A974H2L9"/>
<dbReference type="EMBL" id="CM004482">
    <property type="protein sequence ID" value="OCT62582.1"/>
    <property type="molecule type" value="Genomic_DNA"/>
</dbReference>